<evidence type="ECO:0000313" key="1">
    <source>
        <dbReference type="EMBL" id="MBX33790.1"/>
    </source>
</evidence>
<dbReference type="AlphaFoldDB" id="A0A2P2MU96"/>
<protein>
    <submittedName>
        <fullName evidence="1">Uncharacterized protein MANES_15G164100</fullName>
    </submittedName>
</protein>
<sequence>MRFTIESTIAFLYSNPPSSLRILLKKFISDLYFKGNFKQRDLMASTTTILNSSAMSDIKFVICFIKRSTLDSFPVLSSVVIASVAILRF</sequence>
<accession>A0A2P2MU96</accession>
<organism evidence="1">
    <name type="scientific">Rhizophora mucronata</name>
    <name type="common">Asiatic mangrove</name>
    <dbReference type="NCBI Taxonomy" id="61149"/>
    <lineage>
        <taxon>Eukaryota</taxon>
        <taxon>Viridiplantae</taxon>
        <taxon>Streptophyta</taxon>
        <taxon>Embryophyta</taxon>
        <taxon>Tracheophyta</taxon>
        <taxon>Spermatophyta</taxon>
        <taxon>Magnoliopsida</taxon>
        <taxon>eudicotyledons</taxon>
        <taxon>Gunneridae</taxon>
        <taxon>Pentapetalae</taxon>
        <taxon>rosids</taxon>
        <taxon>fabids</taxon>
        <taxon>Malpighiales</taxon>
        <taxon>Rhizophoraceae</taxon>
        <taxon>Rhizophora</taxon>
    </lineage>
</organism>
<reference evidence="1" key="1">
    <citation type="submission" date="2018-02" db="EMBL/GenBank/DDBJ databases">
        <title>Rhizophora mucronata_Transcriptome.</title>
        <authorList>
            <person name="Meera S.P."/>
            <person name="Sreeshan A."/>
            <person name="Augustine A."/>
        </authorList>
    </citation>
    <scope>NUCLEOTIDE SEQUENCE</scope>
    <source>
        <tissue evidence="1">Leaf</tissue>
    </source>
</reference>
<proteinExistence type="predicted"/>
<name>A0A2P2MU96_RHIMU</name>
<dbReference type="EMBL" id="GGEC01053306">
    <property type="protein sequence ID" value="MBX33790.1"/>
    <property type="molecule type" value="Transcribed_RNA"/>
</dbReference>